<protein>
    <submittedName>
        <fullName evidence="1">Uncharacterized protein</fullName>
    </submittedName>
</protein>
<evidence type="ECO:0000313" key="1">
    <source>
        <dbReference type="EMBL" id="KAL3109748.1"/>
    </source>
</evidence>
<evidence type="ECO:0000313" key="2">
    <source>
        <dbReference type="Proteomes" id="UP001620626"/>
    </source>
</evidence>
<organism evidence="1 2">
    <name type="scientific">Heterodera trifolii</name>
    <dbReference type="NCBI Taxonomy" id="157864"/>
    <lineage>
        <taxon>Eukaryota</taxon>
        <taxon>Metazoa</taxon>
        <taxon>Ecdysozoa</taxon>
        <taxon>Nematoda</taxon>
        <taxon>Chromadorea</taxon>
        <taxon>Rhabditida</taxon>
        <taxon>Tylenchina</taxon>
        <taxon>Tylenchomorpha</taxon>
        <taxon>Tylenchoidea</taxon>
        <taxon>Heteroderidae</taxon>
        <taxon>Heteroderinae</taxon>
        <taxon>Heterodera</taxon>
    </lineage>
</organism>
<accession>A0ABD2L3D1</accession>
<comment type="caution">
    <text evidence="1">The sequence shown here is derived from an EMBL/GenBank/DDBJ whole genome shotgun (WGS) entry which is preliminary data.</text>
</comment>
<sequence>MFLKNRPYIGAAGDNVRHIFAFGAFNSTTRTTSGSDKKHSIVADDGLGPALAKSAKVAICLLGMAGTAVHGTDCIRPAPTSAPAKPHSDETVPLIHHASDQTHSQLQHPPMVSPRRVVVVAEVLVAEAQRADGERALLRAQRIVLCLCTIISITPPAEQTRKIR</sequence>
<dbReference type="Proteomes" id="UP001620626">
    <property type="component" value="Unassembled WGS sequence"/>
</dbReference>
<keyword evidence="2" id="KW-1185">Reference proteome</keyword>
<dbReference type="AlphaFoldDB" id="A0ABD2L3D1"/>
<name>A0ABD2L3D1_9BILA</name>
<gene>
    <name evidence="1" type="ORF">niasHT_012965</name>
</gene>
<reference evidence="1 2" key="1">
    <citation type="submission" date="2024-10" db="EMBL/GenBank/DDBJ databases">
        <authorList>
            <person name="Kim D."/>
        </authorList>
    </citation>
    <scope>NUCLEOTIDE SEQUENCE [LARGE SCALE GENOMIC DNA]</scope>
    <source>
        <strain evidence="1">BH-2024</strain>
    </source>
</reference>
<dbReference type="EMBL" id="JBICBT010000556">
    <property type="protein sequence ID" value="KAL3109748.1"/>
    <property type="molecule type" value="Genomic_DNA"/>
</dbReference>
<proteinExistence type="predicted"/>